<evidence type="ECO:0000256" key="3">
    <source>
        <dbReference type="ARBA" id="ARBA00023163"/>
    </source>
</evidence>
<evidence type="ECO:0000313" key="6">
    <source>
        <dbReference type="Proteomes" id="UP000193781"/>
    </source>
</evidence>
<dbReference type="InterPro" id="IPR050807">
    <property type="entry name" value="TransReg_Diox_bact_type"/>
</dbReference>
<dbReference type="PANTHER" id="PTHR46797">
    <property type="entry name" value="HTH-TYPE TRANSCRIPTIONAL REGULATOR"/>
    <property type="match status" value="1"/>
</dbReference>
<dbReference type="PANTHER" id="PTHR46797:SF23">
    <property type="entry name" value="HTH-TYPE TRANSCRIPTIONAL REGULATOR SUTR"/>
    <property type="match status" value="1"/>
</dbReference>
<dbReference type="SMART" id="SM00530">
    <property type="entry name" value="HTH_XRE"/>
    <property type="match status" value="1"/>
</dbReference>
<evidence type="ECO:0000256" key="2">
    <source>
        <dbReference type="ARBA" id="ARBA00023125"/>
    </source>
</evidence>
<keyword evidence="3" id="KW-0804">Transcription</keyword>
<dbReference type="SUPFAM" id="SSF47413">
    <property type="entry name" value="lambda repressor-like DNA-binding domains"/>
    <property type="match status" value="1"/>
</dbReference>
<proteinExistence type="predicted"/>
<reference evidence="5 6" key="1">
    <citation type="submission" date="2016-01" db="EMBL/GenBank/DDBJ databases">
        <title>The new phylogeny of the genus Mycobacterium.</title>
        <authorList>
            <person name="Tarcisio F."/>
            <person name="Conor M."/>
            <person name="Antonella G."/>
            <person name="Elisabetta G."/>
            <person name="Giulia F.S."/>
            <person name="Sara T."/>
            <person name="Anna F."/>
            <person name="Clotilde B."/>
            <person name="Roberto B."/>
            <person name="Veronica D.S."/>
            <person name="Fabio R."/>
            <person name="Monica P."/>
            <person name="Olivier J."/>
            <person name="Enrico T."/>
            <person name="Nicola S."/>
        </authorList>
    </citation>
    <scope>NUCLEOTIDE SEQUENCE [LARGE SCALE GENOMIC DNA]</scope>
    <source>
        <strain evidence="5 6">DSM 44803</strain>
    </source>
</reference>
<dbReference type="Gene3D" id="1.10.260.40">
    <property type="entry name" value="lambda repressor-like DNA-binding domains"/>
    <property type="match status" value="1"/>
</dbReference>
<comment type="caution">
    <text evidence="5">The sequence shown here is derived from an EMBL/GenBank/DDBJ whole genome shotgun (WGS) entry which is preliminary data.</text>
</comment>
<dbReference type="PROSITE" id="PS50943">
    <property type="entry name" value="HTH_CROC1"/>
    <property type="match status" value="1"/>
</dbReference>
<dbReference type="InterPro" id="IPR010982">
    <property type="entry name" value="Lambda_DNA-bd_dom_sf"/>
</dbReference>
<dbReference type="OrthoDB" id="5584941at2"/>
<dbReference type="GO" id="GO:0005829">
    <property type="term" value="C:cytosol"/>
    <property type="evidence" value="ECO:0007669"/>
    <property type="project" value="TreeGrafter"/>
</dbReference>
<feature type="domain" description="HTH cro/C1-type" evidence="4">
    <location>
        <begin position="14"/>
        <end position="68"/>
    </location>
</feature>
<protein>
    <recommendedName>
        <fullName evidence="4">HTH cro/C1-type domain-containing protein</fullName>
    </recommendedName>
</protein>
<evidence type="ECO:0000259" key="4">
    <source>
        <dbReference type="PROSITE" id="PS50943"/>
    </source>
</evidence>
<accession>A0A1X1ZMG9</accession>
<dbReference type="AlphaFoldDB" id="A0A1X1ZMG9"/>
<sequence>MLIEGELRRLGQRLRALRSSAGETQATAAAAVGLARPYLSAVEAGRKNITLETLYALAEHFGVDATELLRHDQPAADHKAGTTTGRG</sequence>
<organism evidence="5 6">
    <name type="scientific">Mycobacterium nebraskense</name>
    <dbReference type="NCBI Taxonomy" id="244292"/>
    <lineage>
        <taxon>Bacteria</taxon>
        <taxon>Bacillati</taxon>
        <taxon>Actinomycetota</taxon>
        <taxon>Actinomycetes</taxon>
        <taxon>Mycobacteriales</taxon>
        <taxon>Mycobacteriaceae</taxon>
        <taxon>Mycobacterium</taxon>
    </lineage>
</organism>
<evidence type="ECO:0000313" key="5">
    <source>
        <dbReference type="EMBL" id="ORW24556.1"/>
    </source>
</evidence>
<keyword evidence="1" id="KW-0805">Transcription regulation</keyword>
<keyword evidence="2" id="KW-0238">DNA-binding</keyword>
<gene>
    <name evidence="5" type="ORF">AWC17_03165</name>
</gene>
<dbReference type="CDD" id="cd00093">
    <property type="entry name" value="HTH_XRE"/>
    <property type="match status" value="1"/>
</dbReference>
<dbReference type="EMBL" id="LQPH01000109">
    <property type="protein sequence ID" value="ORW24556.1"/>
    <property type="molecule type" value="Genomic_DNA"/>
</dbReference>
<dbReference type="GO" id="GO:0003700">
    <property type="term" value="F:DNA-binding transcription factor activity"/>
    <property type="evidence" value="ECO:0007669"/>
    <property type="project" value="TreeGrafter"/>
</dbReference>
<dbReference type="Proteomes" id="UP000193781">
    <property type="component" value="Unassembled WGS sequence"/>
</dbReference>
<dbReference type="GO" id="GO:0003677">
    <property type="term" value="F:DNA binding"/>
    <property type="evidence" value="ECO:0007669"/>
    <property type="project" value="UniProtKB-KW"/>
</dbReference>
<name>A0A1X1ZMG9_9MYCO</name>
<dbReference type="RefSeq" id="WP_085164718.1">
    <property type="nucleotide sequence ID" value="NZ_LQPH01000109.1"/>
</dbReference>
<evidence type="ECO:0000256" key="1">
    <source>
        <dbReference type="ARBA" id="ARBA00023015"/>
    </source>
</evidence>
<dbReference type="InterPro" id="IPR001387">
    <property type="entry name" value="Cro/C1-type_HTH"/>
</dbReference>
<keyword evidence="6" id="KW-1185">Reference proteome</keyword>
<dbReference type="Pfam" id="PF13560">
    <property type="entry name" value="HTH_31"/>
    <property type="match status" value="1"/>
</dbReference>